<reference evidence="2" key="1">
    <citation type="submission" date="2020-09" db="EMBL/GenBank/DDBJ databases">
        <authorList>
            <person name="Kikuchi T."/>
        </authorList>
    </citation>
    <scope>NUCLEOTIDE SEQUENCE</scope>
    <source>
        <strain evidence="2">SH1</strain>
    </source>
</reference>
<sequence>MEDNMARTDLGPHASFGGGGDRHKPRQPTPHRPVILVHGITNTASNFAKIREFFNTHGYRDFEVYATTYGDGGKTNAIMFTMNCHYMKILRSFIQVVADYTSSKVNIIGYSMGSPVARKAIMGGVCVDTGEQLGPPLTHLVHTFVSVAGANFGSFLCVLPFGSCNMNNGLGCGSSFLNDINSRGRYEGQRVFSIYSTGDDKVGYQACGTITSNVPGQDAAFPLNEMNHDQVMLNTAQLQYNLVTFGRPA</sequence>
<evidence type="ECO:0008006" key="4">
    <source>
        <dbReference type="Google" id="ProtNLM"/>
    </source>
</evidence>
<dbReference type="EMBL" id="CAJFDH010000002">
    <property type="protein sequence ID" value="CAD5211776.1"/>
    <property type="molecule type" value="Genomic_DNA"/>
</dbReference>
<dbReference type="Proteomes" id="UP000614601">
    <property type="component" value="Unassembled WGS sequence"/>
</dbReference>
<dbReference type="InterPro" id="IPR002918">
    <property type="entry name" value="Lipase_EstA/Esterase_EstB"/>
</dbReference>
<accession>A0A811K7S1</accession>
<name>A0A811K7S1_9BILA</name>
<feature type="region of interest" description="Disordered" evidence="1">
    <location>
        <begin position="1"/>
        <end position="32"/>
    </location>
</feature>
<dbReference type="Gene3D" id="3.40.50.1820">
    <property type="entry name" value="alpha/beta hydrolase"/>
    <property type="match status" value="1"/>
</dbReference>
<dbReference type="EMBL" id="CAJFCW020000002">
    <property type="protein sequence ID" value="CAG9094344.1"/>
    <property type="molecule type" value="Genomic_DNA"/>
</dbReference>
<dbReference type="InterPro" id="IPR029058">
    <property type="entry name" value="AB_hydrolase_fold"/>
</dbReference>
<proteinExistence type="predicted"/>
<comment type="caution">
    <text evidence="2">The sequence shown here is derived from an EMBL/GenBank/DDBJ whole genome shotgun (WGS) entry which is preliminary data.</text>
</comment>
<evidence type="ECO:0000313" key="3">
    <source>
        <dbReference type="Proteomes" id="UP000614601"/>
    </source>
</evidence>
<dbReference type="SUPFAM" id="SSF53474">
    <property type="entry name" value="alpha/beta-Hydrolases"/>
    <property type="match status" value="1"/>
</dbReference>
<evidence type="ECO:0000256" key="1">
    <source>
        <dbReference type="SAM" id="MobiDB-lite"/>
    </source>
</evidence>
<organism evidence="2 3">
    <name type="scientific">Bursaphelenchus okinawaensis</name>
    <dbReference type="NCBI Taxonomy" id="465554"/>
    <lineage>
        <taxon>Eukaryota</taxon>
        <taxon>Metazoa</taxon>
        <taxon>Ecdysozoa</taxon>
        <taxon>Nematoda</taxon>
        <taxon>Chromadorea</taxon>
        <taxon>Rhabditida</taxon>
        <taxon>Tylenchina</taxon>
        <taxon>Tylenchomorpha</taxon>
        <taxon>Aphelenchoidea</taxon>
        <taxon>Aphelenchoididae</taxon>
        <taxon>Bursaphelenchus</taxon>
    </lineage>
</organism>
<keyword evidence="3" id="KW-1185">Reference proteome</keyword>
<dbReference type="OrthoDB" id="5853720at2759"/>
<dbReference type="PANTHER" id="PTHR32015:SF3">
    <property type="entry name" value="TRIACYLGLYCEROL LIPASE"/>
    <property type="match status" value="1"/>
</dbReference>
<dbReference type="AlphaFoldDB" id="A0A811K7S1"/>
<dbReference type="GO" id="GO:0016042">
    <property type="term" value="P:lipid catabolic process"/>
    <property type="evidence" value="ECO:0007669"/>
    <property type="project" value="InterPro"/>
</dbReference>
<dbReference type="Pfam" id="PF01674">
    <property type="entry name" value="Lipase_2"/>
    <property type="match status" value="1"/>
</dbReference>
<dbReference type="Proteomes" id="UP000783686">
    <property type="component" value="Unassembled WGS sequence"/>
</dbReference>
<dbReference type="GO" id="GO:0016298">
    <property type="term" value="F:lipase activity"/>
    <property type="evidence" value="ECO:0007669"/>
    <property type="project" value="TreeGrafter"/>
</dbReference>
<protein>
    <recommendedName>
        <fullName evidence="4">Triacylglycerol lipase</fullName>
    </recommendedName>
</protein>
<gene>
    <name evidence="2" type="ORF">BOKJ2_LOCUS3867</name>
</gene>
<evidence type="ECO:0000313" key="2">
    <source>
        <dbReference type="EMBL" id="CAD5211776.1"/>
    </source>
</evidence>
<dbReference type="PANTHER" id="PTHR32015">
    <property type="entry name" value="FASTING INDUCED LIPASE"/>
    <property type="match status" value="1"/>
</dbReference>
<dbReference type="FunFam" id="3.40.50.1820:FF:000377">
    <property type="entry name" value="LIPaSe related"/>
    <property type="match status" value="1"/>
</dbReference>